<dbReference type="KEGG" id="hvg:123399345"/>
<dbReference type="InterPro" id="IPR004827">
    <property type="entry name" value="bZIP"/>
</dbReference>
<evidence type="ECO:0000256" key="2">
    <source>
        <dbReference type="ARBA" id="ARBA00023163"/>
    </source>
</evidence>
<dbReference type="PANTHER" id="PTHR23334">
    <property type="entry name" value="CCAAT/ENHANCER BINDING PROTEIN"/>
    <property type="match status" value="1"/>
</dbReference>
<dbReference type="OrthoDB" id="1905076at2759"/>
<dbReference type="InterPro" id="IPR031106">
    <property type="entry name" value="C/EBP"/>
</dbReference>
<evidence type="ECO:0000313" key="6">
    <source>
        <dbReference type="Proteomes" id="UP000011116"/>
    </source>
</evidence>
<evidence type="ECO:0000256" key="3">
    <source>
        <dbReference type="SAM" id="MobiDB-lite"/>
    </source>
</evidence>
<dbReference type="Gene3D" id="1.20.5.170">
    <property type="match status" value="1"/>
</dbReference>
<dbReference type="Proteomes" id="UP000011116">
    <property type="component" value="Chromosome 5H"/>
</dbReference>
<dbReference type="Gramene" id="HORVU.MOREX.r2.5HG0440220.1">
    <property type="protein sequence ID" value="HORVU.MOREX.r2.5HG0440220.1.CDS.1"/>
    <property type="gene ID" value="HORVU.MOREX.r2.5HG0440220"/>
</dbReference>
<protein>
    <recommendedName>
        <fullName evidence="4">BZIP domain-containing protein</fullName>
    </recommendedName>
</protein>
<dbReference type="GO" id="GO:0000978">
    <property type="term" value="F:RNA polymerase II cis-regulatory region sequence-specific DNA binding"/>
    <property type="evidence" value="ECO:0000318"/>
    <property type="project" value="GO_Central"/>
</dbReference>
<organism evidence="5 6">
    <name type="scientific">Hordeum vulgare subsp. vulgare</name>
    <name type="common">Domesticated barley</name>
    <dbReference type="NCBI Taxonomy" id="112509"/>
    <lineage>
        <taxon>Eukaryota</taxon>
        <taxon>Viridiplantae</taxon>
        <taxon>Streptophyta</taxon>
        <taxon>Embryophyta</taxon>
        <taxon>Tracheophyta</taxon>
        <taxon>Spermatophyta</taxon>
        <taxon>Magnoliopsida</taxon>
        <taxon>Liliopsida</taxon>
        <taxon>Poales</taxon>
        <taxon>Poaceae</taxon>
        <taxon>BOP clade</taxon>
        <taxon>Pooideae</taxon>
        <taxon>Triticodae</taxon>
        <taxon>Triticeae</taxon>
        <taxon>Hordeinae</taxon>
        <taxon>Hordeum</taxon>
    </lineage>
</organism>
<dbReference type="CDD" id="cd14686">
    <property type="entry name" value="bZIP"/>
    <property type="match status" value="1"/>
</dbReference>
<reference evidence="5" key="2">
    <citation type="submission" date="2020-10" db="EMBL/GenBank/DDBJ databases">
        <authorList>
            <person name="Scholz U."/>
            <person name="Mascher M."/>
            <person name="Fiebig A."/>
        </authorList>
    </citation>
    <scope>NUCLEOTIDE SEQUENCE [LARGE SCALE GENOMIC DNA]</scope>
    <source>
        <strain evidence="5">cv. Morex</strain>
    </source>
</reference>
<name>A0A8I6XVM8_HORVV</name>
<evidence type="ECO:0000259" key="4">
    <source>
        <dbReference type="SMART" id="SM00338"/>
    </source>
</evidence>
<sequence length="214" mass="23946">MDDGDIDFSNPETYLCEAMGNDPPASCSMGSYFDDILNSDADHLACTHTHTCNPPVHDLAHHTHTCVHVHTKILSASNDDAESPPDAKKQRPSGNRAAITKYHKKKKAHTMLLEEEVAHLKAMNEQLVKKLQGHSALEAKVARLRCMLVDIRRRIEGEIGTFPYQRSVKSNEFVDQGSFLGGARVMNSCDFRCNDQLYCNLGMQQDRTMTTMVL</sequence>
<dbReference type="EnsemblPlants" id="HORVU.MOREX.r3.5HG0529230.1">
    <property type="protein sequence ID" value="HORVU.MOREX.r3.5HG0529230.1.CDS1"/>
    <property type="gene ID" value="HORVU.MOREX.r3.5HG0529230"/>
</dbReference>
<proteinExistence type="predicted"/>
<dbReference type="RefSeq" id="XP_044949701.1">
    <property type="nucleotide sequence ID" value="XM_045093766.1"/>
</dbReference>
<reference evidence="6" key="1">
    <citation type="journal article" date="2012" name="Nature">
        <title>A physical, genetic and functional sequence assembly of the barley genome.</title>
        <authorList>
            <consortium name="The International Barley Genome Sequencing Consortium"/>
            <person name="Mayer K.F."/>
            <person name="Waugh R."/>
            <person name="Brown J.W."/>
            <person name="Schulman A."/>
            <person name="Langridge P."/>
            <person name="Platzer M."/>
            <person name="Fincher G.B."/>
            <person name="Muehlbauer G.J."/>
            <person name="Sato K."/>
            <person name="Close T.J."/>
            <person name="Wise R.P."/>
            <person name="Stein N."/>
        </authorList>
    </citation>
    <scope>NUCLEOTIDE SEQUENCE [LARGE SCALE GENOMIC DNA]</scope>
    <source>
        <strain evidence="6">cv. Morex</strain>
    </source>
</reference>
<dbReference type="SMART" id="SM00338">
    <property type="entry name" value="BRLZ"/>
    <property type="match status" value="1"/>
</dbReference>
<dbReference type="GO" id="GO:0006357">
    <property type="term" value="P:regulation of transcription by RNA polymerase II"/>
    <property type="evidence" value="ECO:0000318"/>
    <property type="project" value="GO_Central"/>
</dbReference>
<dbReference type="GeneID" id="123399345"/>
<dbReference type="Pfam" id="PF07716">
    <property type="entry name" value="bZIP_2"/>
    <property type="match status" value="1"/>
</dbReference>
<keyword evidence="6" id="KW-1185">Reference proteome</keyword>
<gene>
    <name evidence="5" type="primary">LOC123399345</name>
</gene>
<dbReference type="AlphaFoldDB" id="A0A8I6XVM8"/>
<dbReference type="SMR" id="A0A8I6XVM8"/>
<dbReference type="GO" id="GO:0000981">
    <property type="term" value="F:DNA-binding transcription factor activity, RNA polymerase II-specific"/>
    <property type="evidence" value="ECO:0000318"/>
    <property type="project" value="GO_Central"/>
</dbReference>
<evidence type="ECO:0000256" key="1">
    <source>
        <dbReference type="ARBA" id="ARBA00023015"/>
    </source>
</evidence>
<feature type="region of interest" description="Disordered" evidence="3">
    <location>
        <begin position="76"/>
        <end position="96"/>
    </location>
</feature>
<dbReference type="SUPFAM" id="SSF57959">
    <property type="entry name" value="Leucine zipper domain"/>
    <property type="match status" value="1"/>
</dbReference>
<keyword evidence="2" id="KW-0804">Transcription</keyword>
<dbReference type="OMA" id="HEAMASW"/>
<reference evidence="5" key="3">
    <citation type="submission" date="2022-01" db="UniProtKB">
        <authorList>
            <consortium name="EnsemblPlants"/>
        </authorList>
    </citation>
    <scope>IDENTIFICATION</scope>
    <source>
        <strain evidence="5">subsp. vulgare</strain>
    </source>
</reference>
<dbReference type="Gramene" id="HORVU.MOREX.r3.5HG0529230.1">
    <property type="protein sequence ID" value="HORVU.MOREX.r3.5HG0529230.1.CDS1"/>
    <property type="gene ID" value="HORVU.MOREX.r3.5HG0529230"/>
</dbReference>
<evidence type="ECO:0000313" key="5">
    <source>
        <dbReference type="EnsemblPlants" id="HORVU.MOREX.r3.5HG0529230.1.CDS1"/>
    </source>
</evidence>
<dbReference type="PANTHER" id="PTHR23334:SF67">
    <property type="entry name" value="BZIP DOMAIN-CONTAINING PROTEIN"/>
    <property type="match status" value="1"/>
</dbReference>
<accession>A0A8I6XVM8</accession>
<dbReference type="InterPro" id="IPR046347">
    <property type="entry name" value="bZIP_sf"/>
</dbReference>
<dbReference type="GO" id="GO:0006351">
    <property type="term" value="P:DNA-templated transcription"/>
    <property type="evidence" value="ECO:0007669"/>
    <property type="project" value="InterPro"/>
</dbReference>
<keyword evidence="1" id="KW-0805">Transcription regulation</keyword>
<feature type="domain" description="BZIP" evidence="4">
    <location>
        <begin position="84"/>
        <end position="150"/>
    </location>
</feature>